<organism evidence="3 4">
    <name type="scientific">Micromonospora humidisoli</name>
    <dbReference type="NCBI Taxonomy" id="2807622"/>
    <lineage>
        <taxon>Bacteria</taxon>
        <taxon>Bacillati</taxon>
        <taxon>Actinomycetota</taxon>
        <taxon>Actinomycetes</taxon>
        <taxon>Micromonosporales</taxon>
        <taxon>Micromonosporaceae</taxon>
        <taxon>Micromonospora</taxon>
    </lineage>
</organism>
<feature type="signal peptide" evidence="1">
    <location>
        <begin position="1"/>
        <end position="45"/>
    </location>
</feature>
<dbReference type="InterPro" id="IPR003646">
    <property type="entry name" value="SH3-like_bac-type"/>
</dbReference>
<evidence type="ECO:0000256" key="1">
    <source>
        <dbReference type="SAM" id="SignalP"/>
    </source>
</evidence>
<dbReference type="RefSeq" id="WP_204960986.1">
    <property type="nucleotide sequence ID" value="NZ_JAFEUO010000007.1"/>
</dbReference>
<keyword evidence="1" id="KW-0732">Signal</keyword>
<dbReference type="Gene3D" id="2.30.30.40">
    <property type="entry name" value="SH3 Domains"/>
    <property type="match status" value="1"/>
</dbReference>
<dbReference type="Proteomes" id="UP000809587">
    <property type="component" value="Unassembled WGS sequence"/>
</dbReference>
<gene>
    <name evidence="3" type="ORF">JQN84_24940</name>
</gene>
<feature type="domain" description="SH3b" evidence="2">
    <location>
        <begin position="69"/>
        <end position="120"/>
    </location>
</feature>
<keyword evidence="4" id="KW-1185">Reference proteome</keyword>
<reference evidence="3 4" key="1">
    <citation type="submission" date="2021-02" db="EMBL/GenBank/DDBJ databases">
        <authorList>
            <person name="Lee D.-H."/>
        </authorList>
    </citation>
    <scope>NUCLEOTIDE SEQUENCE [LARGE SCALE GENOMIC DNA]</scope>
    <source>
        <strain evidence="3 4">MMS20-R2-29</strain>
    </source>
</reference>
<protein>
    <recommendedName>
        <fullName evidence="2">SH3b domain-containing protein</fullName>
    </recommendedName>
</protein>
<evidence type="ECO:0000313" key="3">
    <source>
        <dbReference type="EMBL" id="MBM7085775.1"/>
    </source>
</evidence>
<evidence type="ECO:0000313" key="4">
    <source>
        <dbReference type="Proteomes" id="UP000809587"/>
    </source>
</evidence>
<accession>A0ABS2JGY5</accession>
<evidence type="ECO:0000259" key="2">
    <source>
        <dbReference type="Pfam" id="PF08239"/>
    </source>
</evidence>
<comment type="caution">
    <text evidence="3">The sequence shown here is derived from an EMBL/GenBank/DDBJ whole genome shotgun (WGS) entry which is preliminary data.</text>
</comment>
<dbReference type="EMBL" id="JAFEUO010000007">
    <property type="protein sequence ID" value="MBM7085775.1"/>
    <property type="molecule type" value="Genomic_DNA"/>
</dbReference>
<feature type="chain" id="PRO_5046857425" description="SH3b domain-containing protein" evidence="1">
    <location>
        <begin position="46"/>
        <end position="137"/>
    </location>
</feature>
<sequence length="137" mass="14447">MNLTSATSRTSPRAGSRLRRAATAVALATGTAAALLTVTTAPAQASWYNASIGNTAVTLRDCYHPTKAAQPSQSCTAIKTVPAGTAVHIICQHSGQTIYGDPVWNYISYSGGEGYVADYYTYTGYANWIPGVDVCNY</sequence>
<proteinExistence type="predicted"/>
<name>A0ABS2JGY5_9ACTN</name>
<dbReference type="Pfam" id="PF08239">
    <property type="entry name" value="SH3_3"/>
    <property type="match status" value="1"/>
</dbReference>